<evidence type="ECO:0000256" key="12">
    <source>
        <dbReference type="ARBA" id="ARBA00022824"/>
    </source>
</evidence>
<keyword evidence="12" id="KW-0256">Endoplasmic reticulum</keyword>
<dbReference type="InterPro" id="IPR036034">
    <property type="entry name" value="PDZ_sf"/>
</dbReference>
<evidence type="ECO:0000256" key="15">
    <source>
        <dbReference type="ARBA" id="ARBA00023049"/>
    </source>
</evidence>
<evidence type="ECO:0000256" key="4">
    <source>
        <dbReference type="ARBA" id="ARBA00004613"/>
    </source>
</evidence>
<dbReference type="GO" id="GO:0046872">
    <property type="term" value="F:metal ion binding"/>
    <property type="evidence" value="ECO:0007669"/>
    <property type="project" value="UniProtKB-KW"/>
</dbReference>
<keyword evidence="15" id="KW-0482">Metalloprotease</keyword>
<sequence>MALLIGCRGSEAPARVSVERPASVEVDVASNPEPPVERAPISDDAVIQAIVAIADRDSQVGDLLAAVAVEIGPRLTGSPQLLEAELWAVDQFEGWGLTATHEQWGSYPVAFDRGKATGAVVRPEREPLEFGTWAWTPGTRGQDGLEAGGPVRGQALRYPEDAAQLRARKPYLRDAWIMVPYGFERPSGKLGQQIERAFERGKIAGLVFAAGDSDDPRISTHGDHRLDPDKLPTRVEIQLRGDQHHALLQRIDAGDYVELEFGVANRLLPGPVPVYNVIAELPGASLPDQRVIVGGHLDSWDGGSGAIDNAAGVATTMEAARLIAAACARTGQRPRRTISFQLWSGEEQGLLGSTAWVAAHADQLAGISAALVHDNGTNYISALPVTPELHAIMQAVFEPVTKLSPADMPFSLELVEGLPFEPSDSTSFLREGVPAFFWGQSGRSDYDHYHHTQYDHADAVIDAYQRHSALVVAIAAWQLAQLPAPLERHNLVALPGRKLGAALHDTRVVSILEGSLAAGAGLAVGDRILEVAGEPVSTLAQLLAAVRRGDSRKTLTVARRGAAGPGTTRVELQFDWSQDPDEAERMARQAERRKRFGEQLRPWDTEPGAATPEPAPHEHD</sequence>
<evidence type="ECO:0000256" key="17">
    <source>
        <dbReference type="ARBA" id="ARBA00023180"/>
    </source>
</evidence>
<evidence type="ECO:0000256" key="6">
    <source>
        <dbReference type="ARBA" id="ARBA00022525"/>
    </source>
</evidence>
<feature type="domain" description="PDZ" evidence="22">
    <location>
        <begin position="496"/>
        <end position="561"/>
    </location>
</feature>
<comment type="subunit">
    <text evidence="19">Homodimer. The monomeric form is inactive while the homodimer is active.</text>
</comment>
<keyword evidence="13" id="KW-0862">Zinc</keyword>
<dbReference type="GO" id="GO:0070573">
    <property type="term" value="F:metallodipeptidase activity"/>
    <property type="evidence" value="ECO:0007669"/>
    <property type="project" value="InterPro"/>
</dbReference>
<evidence type="ECO:0000256" key="2">
    <source>
        <dbReference type="ARBA" id="ARBA00004371"/>
    </source>
</evidence>
<dbReference type="Gene3D" id="2.30.42.10">
    <property type="match status" value="1"/>
</dbReference>
<proteinExistence type="predicted"/>
<dbReference type="Pfam" id="PF04389">
    <property type="entry name" value="Peptidase_M28"/>
    <property type="match status" value="1"/>
</dbReference>
<dbReference type="SUPFAM" id="SSF50156">
    <property type="entry name" value="PDZ domain-like"/>
    <property type="match status" value="1"/>
</dbReference>
<keyword evidence="23" id="KW-0031">Aminopeptidase</keyword>
<dbReference type="PROSITE" id="PS50106">
    <property type="entry name" value="PDZ"/>
    <property type="match status" value="1"/>
</dbReference>
<evidence type="ECO:0000256" key="19">
    <source>
        <dbReference type="ARBA" id="ARBA00025833"/>
    </source>
</evidence>
<dbReference type="InterPro" id="IPR039866">
    <property type="entry name" value="CPQ"/>
</dbReference>
<dbReference type="GO" id="GO:0006508">
    <property type="term" value="P:proteolysis"/>
    <property type="evidence" value="ECO:0007669"/>
    <property type="project" value="UniProtKB-KW"/>
</dbReference>
<evidence type="ECO:0000256" key="3">
    <source>
        <dbReference type="ARBA" id="ARBA00004555"/>
    </source>
</evidence>
<keyword evidence="9" id="KW-0479">Metal-binding</keyword>
<keyword evidence="18" id="KW-0458">Lysosome</keyword>
<dbReference type="GO" id="GO:0004180">
    <property type="term" value="F:carboxypeptidase activity"/>
    <property type="evidence" value="ECO:0007669"/>
    <property type="project" value="UniProtKB-KW"/>
</dbReference>
<dbReference type="PANTHER" id="PTHR12053:SF3">
    <property type="entry name" value="CARBOXYPEPTIDASE Q"/>
    <property type="match status" value="1"/>
</dbReference>
<evidence type="ECO:0000256" key="18">
    <source>
        <dbReference type="ARBA" id="ARBA00023228"/>
    </source>
</evidence>
<evidence type="ECO:0000256" key="5">
    <source>
        <dbReference type="ARBA" id="ARBA00014116"/>
    </source>
</evidence>
<dbReference type="Proteomes" id="UP000031599">
    <property type="component" value="Unassembled WGS sequence"/>
</dbReference>
<organism evidence="23 24">
    <name type="scientific">Enhygromyxa salina</name>
    <dbReference type="NCBI Taxonomy" id="215803"/>
    <lineage>
        <taxon>Bacteria</taxon>
        <taxon>Pseudomonadati</taxon>
        <taxon>Myxococcota</taxon>
        <taxon>Polyangia</taxon>
        <taxon>Nannocystales</taxon>
        <taxon>Nannocystaceae</taxon>
        <taxon>Enhygromyxa</taxon>
    </lineage>
</organism>
<keyword evidence="7" id="KW-0121">Carboxypeptidase</keyword>
<evidence type="ECO:0000256" key="9">
    <source>
        <dbReference type="ARBA" id="ARBA00022723"/>
    </source>
</evidence>
<dbReference type="Gene3D" id="3.40.630.10">
    <property type="entry name" value="Zn peptidases"/>
    <property type="match status" value="1"/>
</dbReference>
<protein>
    <recommendedName>
        <fullName evidence="5">Carboxypeptidase Q</fullName>
    </recommendedName>
    <alternativeName>
        <fullName evidence="20">Plasma glutamate carboxypeptidase</fullName>
    </alternativeName>
</protein>
<feature type="compositionally biased region" description="Basic and acidic residues" evidence="21">
    <location>
        <begin position="583"/>
        <end position="604"/>
    </location>
</feature>
<keyword evidence="6" id="KW-0964">Secreted</keyword>
<dbReference type="GO" id="GO:0005576">
    <property type="term" value="C:extracellular region"/>
    <property type="evidence" value="ECO:0007669"/>
    <property type="project" value="UniProtKB-SubCell"/>
</dbReference>
<dbReference type="InterPro" id="IPR041489">
    <property type="entry name" value="PDZ_6"/>
</dbReference>
<gene>
    <name evidence="23" type="ORF">DB30_04253</name>
</gene>
<comment type="caution">
    <text evidence="23">The sequence shown here is derived from an EMBL/GenBank/DDBJ whole genome shotgun (WGS) entry which is preliminary data.</text>
</comment>
<dbReference type="SUPFAM" id="SSF53187">
    <property type="entry name" value="Zn-dependent exopeptidases"/>
    <property type="match status" value="1"/>
</dbReference>
<evidence type="ECO:0000256" key="11">
    <source>
        <dbReference type="ARBA" id="ARBA00022801"/>
    </source>
</evidence>
<evidence type="ECO:0000256" key="16">
    <source>
        <dbReference type="ARBA" id="ARBA00023145"/>
    </source>
</evidence>
<dbReference type="PANTHER" id="PTHR12053">
    <property type="entry name" value="PROTEASE FAMILY M28 PLASMA GLUTAMATE CARBOXYPEPTIDASE-RELATED"/>
    <property type="match status" value="1"/>
</dbReference>
<reference evidence="23 24" key="1">
    <citation type="submission" date="2014-12" db="EMBL/GenBank/DDBJ databases">
        <title>Genome assembly of Enhygromyxa salina DSM 15201.</title>
        <authorList>
            <person name="Sharma G."/>
            <person name="Subramanian S."/>
        </authorList>
    </citation>
    <scope>NUCLEOTIDE SEQUENCE [LARGE SCALE GENOMIC DNA]</scope>
    <source>
        <strain evidence="23 24">DSM 15201</strain>
    </source>
</reference>
<evidence type="ECO:0000256" key="13">
    <source>
        <dbReference type="ARBA" id="ARBA00022833"/>
    </source>
</evidence>
<dbReference type="AlphaFoldDB" id="A0A0C1ZG82"/>
<name>A0A0C1ZG82_9BACT</name>
<dbReference type="GO" id="GO:0005764">
    <property type="term" value="C:lysosome"/>
    <property type="evidence" value="ECO:0007669"/>
    <property type="project" value="UniProtKB-SubCell"/>
</dbReference>
<keyword evidence="16" id="KW-0865">Zymogen</keyword>
<feature type="region of interest" description="Disordered" evidence="21">
    <location>
        <begin position="576"/>
        <end position="620"/>
    </location>
</feature>
<keyword evidence="8" id="KW-0645">Protease</keyword>
<dbReference type="GO" id="GO:0004177">
    <property type="term" value="F:aminopeptidase activity"/>
    <property type="evidence" value="ECO:0007669"/>
    <property type="project" value="UniProtKB-KW"/>
</dbReference>
<keyword evidence="10" id="KW-0732">Signal</keyword>
<dbReference type="InterPro" id="IPR007484">
    <property type="entry name" value="Peptidase_M28"/>
</dbReference>
<dbReference type="InterPro" id="IPR001478">
    <property type="entry name" value="PDZ"/>
</dbReference>
<keyword evidence="14" id="KW-0333">Golgi apparatus</keyword>
<evidence type="ECO:0000256" key="14">
    <source>
        <dbReference type="ARBA" id="ARBA00023034"/>
    </source>
</evidence>
<evidence type="ECO:0000256" key="1">
    <source>
        <dbReference type="ARBA" id="ARBA00004240"/>
    </source>
</evidence>
<keyword evidence="17" id="KW-0325">Glycoprotein</keyword>
<evidence type="ECO:0000256" key="7">
    <source>
        <dbReference type="ARBA" id="ARBA00022645"/>
    </source>
</evidence>
<comment type="subcellular location">
    <subcellularLocation>
        <location evidence="1">Endoplasmic reticulum</location>
    </subcellularLocation>
    <subcellularLocation>
        <location evidence="3">Golgi apparatus</location>
    </subcellularLocation>
    <subcellularLocation>
        <location evidence="2">Lysosome</location>
    </subcellularLocation>
    <subcellularLocation>
        <location evidence="4">Secreted</location>
    </subcellularLocation>
</comment>
<evidence type="ECO:0000259" key="22">
    <source>
        <dbReference type="PROSITE" id="PS50106"/>
    </source>
</evidence>
<evidence type="ECO:0000313" key="23">
    <source>
        <dbReference type="EMBL" id="KIG16634.1"/>
    </source>
</evidence>
<evidence type="ECO:0000256" key="21">
    <source>
        <dbReference type="SAM" id="MobiDB-lite"/>
    </source>
</evidence>
<evidence type="ECO:0000256" key="10">
    <source>
        <dbReference type="ARBA" id="ARBA00022729"/>
    </source>
</evidence>
<evidence type="ECO:0000313" key="24">
    <source>
        <dbReference type="Proteomes" id="UP000031599"/>
    </source>
</evidence>
<keyword evidence="11" id="KW-0378">Hydrolase</keyword>
<dbReference type="Gene3D" id="3.50.30.30">
    <property type="match status" value="1"/>
</dbReference>
<dbReference type="Pfam" id="PF17820">
    <property type="entry name" value="PDZ_6"/>
    <property type="match status" value="1"/>
</dbReference>
<evidence type="ECO:0000256" key="8">
    <source>
        <dbReference type="ARBA" id="ARBA00022670"/>
    </source>
</evidence>
<accession>A0A0C1ZG82</accession>
<dbReference type="EMBL" id="JMCC02000034">
    <property type="protein sequence ID" value="KIG16634.1"/>
    <property type="molecule type" value="Genomic_DNA"/>
</dbReference>
<evidence type="ECO:0000256" key="20">
    <source>
        <dbReference type="ARBA" id="ARBA00033328"/>
    </source>
</evidence>
<dbReference type="SMART" id="SM00228">
    <property type="entry name" value="PDZ"/>
    <property type="match status" value="1"/>
</dbReference>